<dbReference type="PANTHER" id="PTHR25462:SF296">
    <property type="entry name" value="MEIOTIC P26, ISOFORM F"/>
    <property type="match status" value="1"/>
</dbReference>
<feature type="compositionally biased region" description="Polar residues" evidence="2">
    <location>
        <begin position="269"/>
        <end position="278"/>
    </location>
</feature>
<dbReference type="GO" id="GO:0008270">
    <property type="term" value="F:zinc ion binding"/>
    <property type="evidence" value="ECO:0007669"/>
    <property type="project" value="UniProtKB-KW"/>
</dbReference>
<evidence type="ECO:0000259" key="3">
    <source>
        <dbReference type="PROSITE" id="PS50119"/>
    </source>
</evidence>
<accession>A0A8W8JM70</accession>
<reference evidence="4" key="1">
    <citation type="submission" date="2022-08" db="UniProtKB">
        <authorList>
            <consortium name="EnsemblMetazoa"/>
        </authorList>
    </citation>
    <scope>IDENTIFICATION</scope>
    <source>
        <strain evidence="4">05x7-T-G4-1.051#20</strain>
    </source>
</reference>
<feature type="domain" description="B box-type" evidence="3">
    <location>
        <begin position="7"/>
        <end position="52"/>
    </location>
</feature>
<proteinExistence type="predicted"/>
<keyword evidence="1" id="KW-0863">Zinc-finger</keyword>
<keyword evidence="5" id="KW-1185">Reference proteome</keyword>
<dbReference type="Gene3D" id="2.120.10.30">
    <property type="entry name" value="TolB, C-terminal domain"/>
    <property type="match status" value="1"/>
</dbReference>
<dbReference type="InterPro" id="IPR047153">
    <property type="entry name" value="TRIM45/56/19-like"/>
</dbReference>
<protein>
    <recommendedName>
        <fullName evidence="3">B box-type domain-containing protein</fullName>
    </recommendedName>
</protein>
<dbReference type="SUPFAM" id="SSF63829">
    <property type="entry name" value="Calcium-dependent phosphotriesterase"/>
    <property type="match status" value="1"/>
</dbReference>
<sequence>MDRRWAQDVLRCHLCETPNPPMHCEVCKKYMCKVCVKQHLFDESKEHIVVPFENRGLVTKCSNHSTDLCDIYCEQCDIPFCVECVSSGGHLGHKQVGILKILETKRKAMQRDLQELEKNILPKYHEIASNITVQKAELKENSQKQTTAIIKHGEDLHQEIDTAIQRMTADLNEMDSNNLVFLNKQEDYLKATISVIMQSIEKLNKLLNSNDVRIVSAYKCRNAEFRRLPPKHSVPLPSFIHPEINKKQIYQQFGSLSAFLTKTEERGYTTDSPDTESSPPDRPLDEPRINADIKTAYVALKRVSCLSDEQIWTCGNTNIMTLYNLRGNLVNTIQTKSGKRPSDITVTRSGDLVYADALNRTVNIVKNTQIQEQVRLRGWRPSSICRSFSISGDLLGFFISDDGEQAKVVRYSGSTEKQVIQYDDKGQCLYLSCYHNKICENRNLDICVSTTSAVVVVNLAGKHRFTYTGPPSTTKGSFVPRGITTDSKGQILIADLSNCHIHIIDMDGQFLRYIDNCVLLDPSGLCVDTRDNLFVAEFRTTHVKKIKY</sequence>
<feature type="region of interest" description="Disordered" evidence="2">
    <location>
        <begin position="265"/>
        <end position="287"/>
    </location>
</feature>
<evidence type="ECO:0000313" key="5">
    <source>
        <dbReference type="Proteomes" id="UP000005408"/>
    </source>
</evidence>
<name>A0A8W8JM70_MAGGI</name>
<dbReference type="OrthoDB" id="342730at2759"/>
<keyword evidence="1" id="KW-0862">Zinc</keyword>
<dbReference type="CDD" id="cd19756">
    <property type="entry name" value="Bbox2"/>
    <property type="match status" value="1"/>
</dbReference>
<dbReference type="InterPro" id="IPR000315">
    <property type="entry name" value="Znf_B-box"/>
</dbReference>
<dbReference type="EnsemblMetazoa" id="G19461.1">
    <property type="protein sequence ID" value="G19461.1:cds"/>
    <property type="gene ID" value="G19461"/>
</dbReference>
<keyword evidence="1" id="KW-0479">Metal-binding</keyword>
<dbReference type="InterPro" id="IPR011042">
    <property type="entry name" value="6-blade_b-propeller_TolB-like"/>
</dbReference>
<dbReference type="AlphaFoldDB" id="A0A8W8JM70"/>
<evidence type="ECO:0000313" key="4">
    <source>
        <dbReference type="EnsemblMetazoa" id="G19461.1:cds"/>
    </source>
</evidence>
<dbReference type="PROSITE" id="PS50119">
    <property type="entry name" value="ZF_BBOX"/>
    <property type="match status" value="2"/>
</dbReference>
<dbReference type="PANTHER" id="PTHR25462">
    <property type="entry name" value="BONUS, ISOFORM C-RELATED"/>
    <property type="match status" value="1"/>
</dbReference>
<evidence type="ECO:0000256" key="2">
    <source>
        <dbReference type="SAM" id="MobiDB-lite"/>
    </source>
</evidence>
<dbReference type="Proteomes" id="UP000005408">
    <property type="component" value="Unassembled WGS sequence"/>
</dbReference>
<dbReference type="Gene3D" id="3.30.160.60">
    <property type="entry name" value="Classic Zinc Finger"/>
    <property type="match status" value="1"/>
</dbReference>
<dbReference type="SUPFAM" id="SSF57845">
    <property type="entry name" value="B-box zinc-binding domain"/>
    <property type="match status" value="1"/>
</dbReference>
<organism evidence="4 5">
    <name type="scientific">Magallana gigas</name>
    <name type="common">Pacific oyster</name>
    <name type="synonym">Crassostrea gigas</name>
    <dbReference type="NCBI Taxonomy" id="29159"/>
    <lineage>
        <taxon>Eukaryota</taxon>
        <taxon>Metazoa</taxon>
        <taxon>Spiralia</taxon>
        <taxon>Lophotrochozoa</taxon>
        <taxon>Mollusca</taxon>
        <taxon>Bivalvia</taxon>
        <taxon>Autobranchia</taxon>
        <taxon>Pteriomorphia</taxon>
        <taxon>Ostreida</taxon>
        <taxon>Ostreoidea</taxon>
        <taxon>Ostreidae</taxon>
        <taxon>Magallana</taxon>
    </lineage>
</organism>
<feature type="domain" description="B box-type" evidence="3">
    <location>
        <begin position="61"/>
        <end position="98"/>
    </location>
</feature>
<dbReference type="Gene3D" id="2.40.10.500">
    <property type="match status" value="1"/>
</dbReference>
<evidence type="ECO:0000256" key="1">
    <source>
        <dbReference type="PROSITE-ProRule" id="PRU00024"/>
    </source>
</evidence>
<dbReference type="Pfam" id="PF00643">
    <property type="entry name" value="zf-B_box"/>
    <property type="match status" value="1"/>
</dbReference>